<evidence type="ECO:0000313" key="4">
    <source>
        <dbReference type="EMBL" id="OGL98100.1"/>
    </source>
</evidence>
<dbReference type="Proteomes" id="UP000176501">
    <property type="component" value="Unassembled WGS sequence"/>
</dbReference>
<dbReference type="Gene3D" id="3.40.1190.20">
    <property type="match status" value="1"/>
</dbReference>
<dbReference type="InterPro" id="IPR011611">
    <property type="entry name" value="PfkB_dom"/>
</dbReference>
<accession>A0A1F7W5S3</accession>
<name>A0A1F7W5S3_9BACT</name>
<reference evidence="4 5" key="1">
    <citation type="journal article" date="2016" name="Nat. Commun.">
        <title>Thousands of microbial genomes shed light on interconnected biogeochemical processes in an aquifer system.</title>
        <authorList>
            <person name="Anantharaman K."/>
            <person name="Brown C.T."/>
            <person name="Hug L.A."/>
            <person name="Sharon I."/>
            <person name="Castelle C.J."/>
            <person name="Probst A.J."/>
            <person name="Thomas B.C."/>
            <person name="Singh A."/>
            <person name="Wilkins M.J."/>
            <person name="Karaoz U."/>
            <person name="Brodie E.L."/>
            <person name="Williams K.H."/>
            <person name="Hubbard S.S."/>
            <person name="Banfield J.F."/>
        </authorList>
    </citation>
    <scope>NUCLEOTIDE SEQUENCE [LARGE SCALE GENOMIC DNA]</scope>
</reference>
<dbReference type="AlphaFoldDB" id="A0A1F7W5S3"/>
<organism evidence="4 5">
    <name type="scientific">Candidatus Uhrbacteria bacterium RIFOXYB2_FULL_57_15</name>
    <dbReference type="NCBI Taxonomy" id="1802422"/>
    <lineage>
        <taxon>Bacteria</taxon>
        <taxon>Candidatus Uhriibacteriota</taxon>
    </lineage>
</organism>
<feature type="domain" description="Carbohydrate kinase PfkB" evidence="3">
    <location>
        <begin position="41"/>
        <end position="303"/>
    </location>
</feature>
<evidence type="ECO:0000313" key="5">
    <source>
        <dbReference type="Proteomes" id="UP000176501"/>
    </source>
</evidence>
<keyword evidence="1" id="KW-0808">Transferase</keyword>
<dbReference type="GO" id="GO:0016301">
    <property type="term" value="F:kinase activity"/>
    <property type="evidence" value="ECO:0007669"/>
    <property type="project" value="UniProtKB-KW"/>
</dbReference>
<gene>
    <name evidence="4" type="ORF">A2304_03375</name>
</gene>
<protein>
    <recommendedName>
        <fullName evidence="3">Carbohydrate kinase PfkB domain-containing protein</fullName>
    </recommendedName>
</protein>
<dbReference type="EMBL" id="MGFE01000023">
    <property type="protein sequence ID" value="OGL98100.1"/>
    <property type="molecule type" value="Genomic_DNA"/>
</dbReference>
<dbReference type="Pfam" id="PF00294">
    <property type="entry name" value="PfkB"/>
    <property type="match status" value="1"/>
</dbReference>
<evidence type="ECO:0000256" key="2">
    <source>
        <dbReference type="ARBA" id="ARBA00022777"/>
    </source>
</evidence>
<keyword evidence="2" id="KW-0418">Kinase</keyword>
<evidence type="ECO:0000259" key="3">
    <source>
        <dbReference type="Pfam" id="PF00294"/>
    </source>
</evidence>
<comment type="caution">
    <text evidence="4">The sequence shown here is derived from an EMBL/GenBank/DDBJ whole genome shotgun (WGS) entry which is preliminary data.</text>
</comment>
<dbReference type="InterPro" id="IPR029056">
    <property type="entry name" value="Ribokinase-like"/>
</dbReference>
<dbReference type="SUPFAM" id="SSF53613">
    <property type="entry name" value="Ribokinase-like"/>
    <property type="match status" value="1"/>
</dbReference>
<proteinExistence type="predicted"/>
<dbReference type="PANTHER" id="PTHR10584">
    <property type="entry name" value="SUGAR KINASE"/>
    <property type="match status" value="1"/>
</dbReference>
<sequence length="322" mass="33721">MFDVITIGAGVRDVFLISKSFQLIRSDAFASGVGECVSLGDKIEIEEIVHATGGGATNAAVTFARLGLSTSAICRVGDDAAGREIVADLEREGVDASLVVHDQKGATGYSTLLTASTGERTALVYRGVAGAFVAKDIPLKACATRWLYITSLGGNVPLVARLVAYAHECGMHVAWNPGKKEISAGLARMKPLLSNIHAFILNREEAEALTGKKTVNDICKELAVPGNVITVTDGPKGAYAHRNGVTIFSPGTGAKARSQTGAGDAFGSGFVASMIRSEHLKNALATGILNAESVIRKVGAKAGILKRWPTKKQLESMKITTV</sequence>
<dbReference type="PANTHER" id="PTHR10584:SF166">
    <property type="entry name" value="RIBOKINASE"/>
    <property type="match status" value="1"/>
</dbReference>
<evidence type="ECO:0000256" key="1">
    <source>
        <dbReference type="ARBA" id="ARBA00022679"/>
    </source>
</evidence>